<dbReference type="PROSITE" id="PS00599">
    <property type="entry name" value="AA_TRANSFER_CLASS_2"/>
    <property type="match status" value="1"/>
</dbReference>
<name>A0ABX2ZX50_9BACI</name>
<dbReference type="EMBL" id="MDKC01000002">
    <property type="protein sequence ID" value="ODG93235.1"/>
    <property type="molecule type" value="Genomic_DNA"/>
</dbReference>
<keyword evidence="12" id="KW-1185">Reference proteome</keyword>
<dbReference type="PANTHER" id="PTHR13693">
    <property type="entry name" value="CLASS II AMINOTRANSFERASE/8-AMINO-7-OXONONANOATE SYNTHASE"/>
    <property type="match status" value="1"/>
</dbReference>
<organism evidence="11 12">
    <name type="scientific">Gottfriedia luciferensis</name>
    <dbReference type="NCBI Taxonomy" id="178774"/>
    <lineage>
        <taxon>Bacteria</taxon>
        <taxon>Bacillati</taxon>
        <taxon>Bacillota</taxon>
        <taxon>Bacilli</taxon>
        <taxon>Bacillales</taxon>
        <taxon>Bacillaceae</taxon>
        <taxon>Gottfriedia</taxon>
    </lineage>
</organism>
<dbReference type="Proteomes" id="UP000094580">
    <property type="component" value="Unassembled WGS sequence"/>
</dbReference>
<evidence type="ECO:0000313" key="12">
    <source>
        <dbReference type="Proteomes" id="UP000094580"/>
    </source>
</evidence>
<evidence type="ECO:0000256" key="1">
    <source>
        <dbReference type="ARBA" id="ARBA00001933"/>
    </source>
</evidence>
<dbReference type="InterPro" id="IPR004839">
    <property type="entry name" value="Aminotransferase_I/II_large"/>
</dbReference>
<evidence type="ECO:0000256" key="8">
    <source>
        <dbReference type="ARBA" id="ARBA00047715"/>
    </source>
</evidence>
<evidence type="ECO:0000313" key="11">
    <source>
        <dbReference type="EMBL" id="ODG93235.1"/>
    </source>
</evidence>
<keyword evidence="6" id="KW-0093">Biotin biosynthesis</keyword>
<dbReference type="InterPro" id="IPR015424">
    <property type="entry name" value="PyrdxlP-dep_Trfase"/>
</dbReference>
<keyword evidence="7 9" id="KW-0663">Pyridoxal phosphate</keyword>
<dbReference type="Pfam" id="PF00155">
    <property type="entry name" value="Aminotran_1_2"/>
    <property type="match status" value="1"/>
</dbReference>
<dbReference type="RefSeq" id="WP_069032313.1">
    <property type="nucleotide sequence ID" value="NZ_MDKC01000002.1"/>
</dbReference>
<dbReference type="Gene3D" id="3.40.640.10">
    <property type="entry name" value="Type I PLP-dependent aspartate aminotransferase-like (Major domain)"/>
    <property type="match status" value="1"/>
</dbReference>
<dbReference type="SUPFAM" id="SSF53383">
    <property type="entry name" value="PLP-dependent transferases"/>
    <property type="match status" value="1"/>
</dbReference>
<dbReference type="InterPro" id="IPR015421">
    <property type="entry name" value="PyrdxlP-dep_Trfase_major"/>
</dbReference>
<evidence type="ECO:0000256" key="6">
    <source>
        <dbReference type="ARBA" id="ARBA00022756"/>
    </source>
</evidence>
<comment type="similarity">
    <text evidence="3 9">Belongs to the class-II pyridoxal-phosphate-dependent aminotransferase family. BioF subfamily.</text>
</comment>
<reference evidence="11 12" key="1">
    <citation type="submission" date="2016-07" db="EMBL/GenBank/DDBJ databases">
        <authorList>
            <person name="Townsley L."/>
            <person name="Shank E.A."/>
        </authorList>
    </citation>
    <scope>NUCLEOTIDE SEQUENCE [LARGE SCALE GENOMIC DNA]</scope>
    <source>
        <strain evidence="11 12">CH01</strain>
    </source>
</reference>
<comment type="cofactor">
    <cofactor evidence="1 9">
        <name>pyridoxal 5'-phosphate</name>
        <dbReference type="ChEBI" id="CHEBI:597326"/>
    </cofactor>
</comment>
<comment type="pathway">
    <text evidence="2 9">Cofactor biosynthesis; biotin biosynthesis.</text>
</comment>
<comment type="function">
    <text evidence="9">Catalyzes the decarboxylative condensation of pimeloyl-[acyl-carrier protein] and L-alanine to produce 8-amino-7-oxononanoate (AON), [acyl-carrier protein], and carbon dioxide.</text>
</comment>
<accession>A0ABX2ZX50</accession>
<dbReference type="EC" id="2.3.1.47" evidence="9"/>
<evidence type="ECO:0000256" key="4">
    <source>
        <dbReference type="ARBA" id="ARBA00011738"/>
    </source>
</evidence>
<dbReference type="CDD" id="cd06454">
    <property type="entry name" value="KBL_like"/>
    <property type="match status" value="1"/>
</dbReference>
<protein>
    <recommendedName>
        <fullName evidence="9">8-amino-7-ketopelargonate synthase</fullName>
        <ecNumber evidence="9">2.3.1.47</ecNumber>
    </recommendedName>
</protein>
<evidence type="ECO:0000256" key="9">
    <source>
        <dbReference type="RuleBase" id="RU003693"/>
    </source>
</evidence>
<feature type="domain" description="Aminotransferase class I/classII large" evidence="10">
    <location>
        <begin position="40"/>
        <end position="377"/>
    </location>
</feature>
<dbReference type="PANTHER" id="PTHR13693:SF3">
    <property type="entry name" value="LD36009P"/>
    <property type="match status" value="1"/>
</dbReference>
<dbReference type="InterPro" id="IPR015422">
    <property type="entry name" value="PyrdxlP-dep_Trfase_small"/>
</dbReference>
<comment type="catalytic activity">
    <reaction evidence="8 9">
        <text>6-carboxyhexanoyl-[ACP] + L-alanine + H(+) = (8S)-8-amino-7-oxononanoate + holo-[ACP] + CO2</text>
        <dbReference type="Rhea" id="RHEA:42288"/>
        <dbReference type="Rhea" id="RHEA-COMP:9685"/>
        <dbReference type="Rhea" id="RHEA-COMP:9955"/>
        <dbReference type="ChEBI" id="CHEBI:15378"/>
        <dbReference type="ChEBI" id="CHEBI:16526"/>
        <dbReference type="ChEBI" id="CHEBI:57972"/>
        <dbReference type="ChEBI" id="CHEBI:64479"/>
        <dbReference type="ChEBI" id="CHEBI:78846"/>
        <dbReference type="ChEBI" id="CHEBI:149468"/>
        <dbReference type="EC" id="2.3.1.47"/>
    </reaction>
</comment>
<sequence>MKLDTWLSQRISTRKTAGLYRKLRTMNSAPLTEILIDGQKQIVFSSNNYLALANDPKVIHATEMCLRDFGVGSSGSRLTTGHTDWHQKLEEKIASFKQTEKALLFSSGYLANVGVLSSLPEKGDVILSDQLNHASIIDGCRLSKAKTVVYNHIDMIDLEGKLKESASYQRRFVVTDGVFSMDGTIAPLDQIISLAKRYDAYVIVDDAHATGVLGKNGRGTSEYYGIHPDVVIGTLSKAIGTEGGFVAGSHILIDFLINHARTFIFQTAMPPAICAASYAAFEIIEDSHTKRQQLFSNVKKIKARLKEMGHTVKGDLTPIIPVLIGDSKEAVLFSEKLLENGIYTPAIRPPTVPNGESRIRLTVTSDHSAKEIDYLLDCFQSIGKELNIIK</sequence>
<comment type="subunit">
    <text evidence="4 9">Homodimer.</text>
</comment>
<comment type="caution">
    <text evidence="11">The sequence shown here is derived from an EMBL/GenBank/DDBJ whole genome shotgun (WGS) entry which is preliminary data.</text>
</comment>
<evidence type="ECO:0000256" key="7">
    <source>
        <dbReference type="ARBA" id="ARBA00022898"/>
    </source>
</evidence>
<dbReference type="InterPro" id="IPR050087">
    <property type="entry name" value="AON_synthase_class-II"/>
</dbReference>
<dbReference type="Gene3D" id="3.90.1150.10">
    <property type="entry name" value="Aspartate Aminotransferase, domain 1"/>
    <property type="match status" value="1"/>
</dbReference>
<evidence type="ECO:0000256" key="5">
    <source>
        <dbReference type="ARBA" id="ARBA00022679"/>
    </source>
</evidence>
<keyword evidence="5 9" id="KW-0808">Transferase</keyword>
<evidence type="ECO:0000256" key="3">
    <source>
        <dbReference type="ARBA" id="ARBA00010008"/>
    </source>
</evidence>
<dbReference type="NCBIfam" id="TIGR00858">
    <property type="entry name" value="bioF"/>
    <property type="match status" value="1"/>
</dbReference>
<evidence type="ECO:0000259" key="10">
    <source>
        <dbReference type="Pfam" id="PF00155"/>
    </source>
</evidence>
<evidence type="ECO:0000256" key="2">
    <source>
        <dbReference type="ARBA" id="ARBA00004746"/>
    </source>
</evidence>
<dbReference type="InterPro" id="IPR001917">
    <property type="entry name" value="Aminotrans_II_pyridoxalP_BS"/>
</dbReference>
<dbReference type="InterPro" id="IPR004723">
    <property type="entry name" value="AONS_Archaea/Proteobacteria"/>
</dbReference>
<gene>
    <name evidence="11" type="ORF">BED47_02815</name>
</gene>
<proteinExistence type="inferred from homology"/>